<organism evidence="19 20">
    <name type="scientific">Tolypocladium paradoxum</name>
    <dbReference type="NCBI Taxonomy" id="94208"/>
    <lineage>
        <taxon>Eukaryota</taxon>
        <taxon>Fungi</taxon>
        <taxon>Dikarya</taxon>
        <taxon>Ascomycota</taxon>
        <taxon>Pezizomycotina</taxon>
        <taxon>Sordariomycetes</taxon>
        <taxon>Hypocreomycetidae</taxon>
        <taxon>Hypocreales</taxon>
        <taxon>Ophiocordycipitaceae</taxon>
        <taxon>Tolypocladium</taxon>
    </lineage>
</organism>
<dbReference type="GO" id="GO:0008843">
    <property type="term" value="F:endochitinase activity"/>
    <property type="evidence" value="ECO:0007669"/>
    <property type="project" value="UniProtKB-EC"/>
</dbReference>
<dbReference type="InterPro" id="IPR018392">
    <property type="entry name" value="LysM"/>
</dbReference>
<dbReference type="InterPro" id="IPR017853">
    <property type="entry name" value="GH"/>
</dbReference>
<dbReference type="InterPro" id="IPR053214">
    <property type="entry name" value="LysM12-like"/>
</dbReference>
<evidence type="ECO:0000259" key="18">
    <source>
        <dbReference type="PROSITE" id="PS51910"/>
    </source>
</evidence>
<comment type="similarity">
    <text evidence="3">Belongs to the glycosyl hydrolase 18 family. Chitinase class V subfamily.</text>
</comment>
<keyword evidence="9" id="KW-0843">Virulence</keyword>
<sequence>MRSGTWLTRASLALGLLVVGSSADDAFGSQLQPCPQPCSGSSSNWTVFTSTDRLRVCEQPVLLDFAIHNPLDDPATHTKLRTCTAADAGDDGNGLAANGTDVSARDGGSCIASAAGKTMSLDVKTSGQGKASARDVRSALDRVRSYLQDSCDEDFIVGYSKGAVVAVYSGPGIDNKATISPILEHLSSQIGQAKTTLVQLCGQGRTSDHTFGIAMDTAADFAAVQKAIVAWSNATCFDMDGATTTGHLDKVAVVEAPLPRGVNVTSSASRLFARGDCRTTTVVSGDSCGALASRCGVSPNDFTKYNRDPKLCSALAVGQRVCYSAGTLPDVRPKPSKDGSCASYTVQSGDTCSSIANKNGLKLADLGTFNDKTTWGWFGCNDLMVGLAMCLSSGRPRMPAPVPNAVCGPIKPGSVPDPKVSLADMNPCPLNSCCDIWGQCGITPEYCVAEKGPTGNPGTAPAGHNGCVSHCGTKIVSGGSGPGSFIKIGYYESWNWDRPCLNMRADSIDTSYTHAHWGFGTVGPSFGVSINDTYKQWDDFTSLYGIKKIVSLGGWGYSTDPATHDVLRRAMNPENVGAFTDNVVKFLNDNKLDGVDFDWEYPGAPDIPGIPPGLKSDGPNYLSMLKTLRGKMPKGKTVSIAAPASFWYLRSFPVADMAKHLDYIVYMTYDLHGQWDYGNAWSQDGCPSGSCLRSHVNLTETNYALAMITKAGVPANMIVVGVSSYGRSFGMTKPGCTGPMCTFGGTASTAREGRCTDTAGYMSNAEIYEILGANQTSDEARTWYDTDSNSDIMTYDGNQWVAFMSQTTKSSRTGYYKGLNFAGTVDWAVDLQDFTDEDRDFGDDDDGLPQPAPIMPACTASYATLEDLDGAAGSIPDNCKAYYLAQTLSNMLGASVNNYTDMMAHGYADKFKTYANAVADSAGSSVHDYVYNNGDKYFSCTVTEMATCCDYCKPNELRPSYCDYCFDGGACYKWCNSVLGCPSRRGLESDLALHGRDVPFQDQIPITQIKNVSEPCPPDYSKRGEGPDNPYEQSVYWTLRGDKSDAFYADLLTNTGIPKDKIKMGDYVRFQTCVSNAGPDDACHALGTDFGIPMPNGYGASDVTDPHAVVAKALGNSNNLVDQLAKAVRGLKLNCYDGDGFELVDSISVPVLMVAEAVSSMAQVDAVVDKMDEEKRKALILAFLGAVLFFVPIAGEVLGSLTQLADVSSILAILGAVGNAALDVYTIVDDPNNAPLAIFNLVLEPLALTDLAKIRTAASYRRGMDDADVAKLGERVAARMGTIKKVTGTCHKA</sequence>
<feature type="domain" description="LysM" evidence="17">
    <location>
        <begin position="278"/>
        <end position="323"/>
    </location>
</feature>
<dbReference type="InterPro" id="IPR001223">
    <property type="entry name" value="Glyco_hydro18_cat"/>
</dbReference>
<evidence type="ECO:0000256" key="4">
    <source>
        <dbReference type="ARBA" id="ARBA00012729"/>
    </source>
</evidence>
<dbReference type="PROSITE" id="PS51910">
    <property type="entry name" value="GH18_2"/>
    <property type="match status" value="1"/>
</dbReference>
<evidence type="ECO:0000313" key="19">
    <source>
        <dbReference type="EMBL" id="POR35152.1"/>
    </source>
</evidence>
<dbReference type="SMART" id="SM00270">
    <property type="entry name" value="ChtBD1"/>
    <property type="match status" value="1"/>
</dbReference>
<keyword evidence="11 14" id="KW-0326">Glycosidase</keyword>
<comment type="similarity">
    <text evidence="13">Belongs to the secreted LysM effector family.</text>
</comment>
<dbReference type="STRING" id="94208.A0A2S4KY95"/>
<dbReference type="Gene3D" id="3.30.60.10">
    <property type="entry name" value="Endochitinase-like"/>
    <property type="match status" value="1"/>
</dbReference>
<dbReference type="InterPro" id="IPR001579">
    <property type="entry name" value="Glyco_hydro_18_chit_AS"/>
</dbReference>
<feature type="chain" id="PRO_5015479110" description="chitinase" evidence="16">
    <location>
        <begin position="24"/>
        <end position="1293"/>
    </location>
</feature>
<dbReference type="Gene3D" id="3.10.350.10">
    <property type="entry name" value="LysM domain"/>
    <property type="match status" value="2"/>
</dbReference>
<evidence type="ECO:0000313" key="20">
    <source>
        <dbReference type="Proteomes" id="UP000237481"/>
    </source>
</evidence>
<evidence type="ECO:0000256" key="1">
    <source>
        <dbReference type="ARBA" id="ARBA00000822"/>
    </source>
</evidence>
<dbReference type="CDD" id="cd00118">
    <property type="entry name" value="LysM"/>
    <property type="match status" value="1"/>
</dbReference>
<comment type="catalytic activity">
    <reaction evidence="1">
        <text>Random endo-hydrolysis of N-acetyl-beta-D-glucosaminide (1-&gt;4)-beta-linkages in chitin and chitodextrins.</text>
        <dbReference type="EC" id="3.2.1.14"/>
    </reaction>
</comment>
<keyword evidence="20" id="KW-1185">Reference proteome</keyword>
<keyword evidence="15" id="KW-0812">Transmembrane</keyword>
<feature type="domain" description="LysM" evidence="17">
    <location>
        <begin position="342"/>
        <end position="391"/>
    </location>
</feature>
<dbReference type="EC" id="3.2.1.14" evidence="4"/>
<evidence type="ECO:0000256" key="13">
    <source>
        <dbReference type="ARBA" id="ARBA00044955"/>
    </source>
</evidence>
<evidence type="ECO:0000256" key="15">
    <source>
        <dbReference type="SAM" id="Phobius"/>
    </source>
</evidence>
<dbReference type="Gene3D" id="3.20.20.80">
    <property type="entry name" value="Glycosidases"/>
    <property type="match status" value="1"/>
</dbReference>
<feature type="domain" description="GH18" evidence="18">
    <location>
        <begin position="485"/>
        <end position="858"/>
    </location>
</feature>
<dbReference type="SUPFAM" id="SSF54106">
    <property type="entry name" value="LysM domain"/>
    <property type="match status" value="2"/>
</dbReference>
<comment type="caution">
    <text evidence="19">The sequence shown here is derived from an EMBL/GenBank/DDBJ whole genome shotgun (WGS) entry which is preliminary data.</text>
</comment>
<dbReference type="CDD" id="cd02878">
    <property type="entry name" value="GH18_zymocin_alpha"/>
    <property type="match status" value="1"/>
</dbReference>
<evidence type="ECO:0000256" key="3">
    <source>
        <dbReference type="ARBA" id="ARBA00008682"/>
    </source>
</evidence>
<reference evidence="19 20" key="1">
    <citation type="submission" date="2018-01" db="EMBL/GenBank/DDBJ databases">
        <title>Harnessing the power of phylogenomics to disentangle the directionality and signatures of interkingdom host jumping in the parasitic fungal genus Tolypocladium.</title>
        <authorList>
            <person name="Quandt C.A."/>
            <person name="Patterson W."/>
            <person name="Spatafora J.W."/>
        </authorList>
    </citation>
    <scope>NUCLEOTIDE SEQUENCE [LARGE SCALE GENOMIC DNA]</scope>
    <source>
        <strain evidence="19 20">NRBC 100945</strain>
    </source>
</reference>
<dbReference type="InterPro" id="IPR001002">
    <property type="entry name" value="Chitin-bd_1"/>
</dbReference>
<dbReference type="SUPFAM" id="SSF54556">
    <property type="entry name" value="Chitinase insertion domain"/>
    <property type="match status" value="1"/>
</dbReference>
<dbReference type="OrthoDB" id="73875at2759"/>
<evidence type="ECO:0000256" key="5">
    <source>
        <dbReference type="ARBA" id="ARBA00022525"/>
    </source>
</evidence>
<dbReference type="SMART" id="SM00636">
    <property type="entry name" value="Glyco_18"/>
    <property type="match status" value="1"/>
</dbReference>
<keyword evidence="6" id="KW-0147">Chitin-binding</keyword>
<keyword evidence="5" id="KW-0964">Secreted</keyword>
<evidence type="ECO:0000259" key="17">
    <source>
        <dbReference type="PROSITE" id="PS51782"/>
    </source>
</evidence>
<dbReference type="SUPFAM" id="SSF57016">
    <property type="entry name" value="Plant lectins/antimicrobial peptides"/>
    <property type="match status" value="1"/>
</dbReference>
<feature type="signal peptide" evidence="16">
    <location>
        <begin position="1"/>
        <end position="23"/>
    </location>
</feature>
<dbReference type="CDD" id="cd00035">
    <property type="entry name" value="ChtBD1"/>
    <property type="match status" value="1"/>
</dbReference>
<dbReference type="PANTHER" id="PTHR47700:SF2">
    <property type="entry name" value="CHITINASE"/>
    <property type="match status" value="1"/>
</dbReference>
<evidence type="ECO:0000256" key="12">
    <source>
        <dbReference type="ARBA" id="ARBA00023326"/>
    </source>
</evidence>
<keyword evidence="8" id="KW-0146">Chitin degradation</keyword>
<evidence type="ECO:0000256" key="14">
    <source>
        <dbReference type="RuleBase" id="RU000489"/>
    </source>
</evidence>
<dbReference type="PROSITE" id="PS51782">
    <property type="entry name" value="LYSM"/>
    <property type="match status" value="2"/>
</dbReference>
<evidence type="ECO:0000256" key="6">
    <source>
        <dbReference type="ARBA" id="ARBA00022669"/>
    </source>
</evidence>
<dbReference type="InterPro" id="IPR011583">
    <property type="entry name" value="Chitinase_II/V-like_cat"/>
</dbReference>
<evidence type="ECO:0000256" key="16">
    <source>
        <dbReference type="SAM" id="SignalP"/>
    </source>
</evidence>
<dbReference type="PROSITE" id="PS01095">
    <property type="entry name" value="GH18_1"/>
    <property type="match status" value="1"/>
</dbReference>
<dbReference type="Pfam" id="PF00704">
    <property type="entry name" value="Glyco_hydro_18"/>
    <property type="match status" value="1"/>
</dbReference>
<dbReference type="GO" id="GO:0008061">
    <property type="term" value="F:chitin binding"/>
    <property type="evidence" value="ECO:0007669"/>
    <property type="project" value="UniProtKB-KW"/>
</dbReference>
<dbReference type="SMART" id="SM00257">
    <property type="entry name" value="LysM"/>
    <property type="match status" value="2"/>
</dbReference>
<evidence type="ECO:0000256" key="9">
    <source>
        <dbReference type="ARBA" id="ARBA00023026"/>
    </source>
</evidence>
<evidence type="ECO:0000256" key="2">
    <source>
        <dbReference type="ARBA" id="ARBA00004613"/>
    </source>
</evidence>
<dbReference type="PANTHER" id="PTHR47700">
    <property type="entry name" value="V CHITINASE, PUTATIVE (AFU_ORTHOLOGUE AFUA_6G13720)-RELATED"/>
    <property type="match status" value="1"/>
</dbReference>
<dbReference type="Gene3D" id="3.10.50.10">
    <property type="match status" value="1"/>
</dbReference>
<feature type="transmembrane region" description="Helical" evidence="15">
    <location>
        <begin position="1178"/>
        <end position="1198"/>
    </location>
</feature>
<keyword evidence="15" id="KW-0472">Membrane</keyword>
<dbReference type="SUPFAM" id="SSF51445">
    <property type="entry name" value="(Trans)glycosidases"/>
    <property type="match status" value="1"/>
</dbReference>
<dbReference type="InterPro" id="IPR029070">
    <property type="entry name" value="Chitinase_insertion_sf"/>
</dbReference>
<dbReference type="Proteomes" id="UP000237481">
    <property type="component" value="Unassembled WGS sequence"/>
</dbReference>
<accession>A0A2S4KY95</accession>
<evidence type="ECO:0000256" key="7">
    <source>
        <dbReference type="ARBA" id="ARBA00022801"/>
    </source>
</evidence>
<evidence type="ECO:0000256" key="11">
    <source>
        <dbReference type="ARBA" id="ARBA00023295"/>
    </source>
</evidence>
<evidence type="ECO:0000256" key="8">
    <source>
        <dbReference type="ARBA" id="ARBA00023024"/>
    </source>
</evidence>
<dbReference type="GO" id="GO:0005576">
    <property type="term" value="C:extracellular region"/>
    <property type="evidence" value="ECO:0007669"/>
    <property type="project" value="UniProtKB-SubCell"/>
</dbReference>
<keyword evidence="7 14" id="KW-0378">Hydrolase</keyword>
<feature type="transmembrane region" description="Helical" evidence="15">
    <location>
        <begin position="1210"/>
        <end position="1228"/>
    </location>
</feature>
<name>A0A2S4KY95_9HYPO</name>
<dbReference type="EMBL" id="PKSG01000465">
    <property type="protein sequence ID" value="POR35152.1"/>
    <property type="molecule type" value="Genomic_DNA"/>
</dbReference>
<keyword evidence="16" id="KW-0732">Signal</keyword>
<dbReference type="InterPro" id="IPR036861">
    <property type="entry name" value="Endochitinase-like_sf"/>
</dbReference>
<protein>
    <recommendedName>
        <fullName evidence="4">chitinase</fullName>
        <ecNumber evidence="4">3.2.1.14</ecNumber>
    </recommendedName>
</protein>
<evidence type="ECO:0000256" key="10">
    <source>
        <dbReference type="ARBA" id="ARBA00023277"/>
    </source>
</evidence>
<dbReference type="InterPro" id="IPR036779">
    <property type="entry name" value="LysM_dom_sf"/>
</dbReference>
<dbReference type="GO" id="GO:0000272">
    <property type="term" value="P:polysaccharide catabolic process"/>
    <property type="evidence" value="ECO:0007669"/>
    <property type="project" value="UniProtKB-KW"/>
</dbReference>
<keyword evidence="10" id="KW-0119">Carbohydrate metabolism</keyword>
<gene>
    <name evidence="19" type="ORF">TPAR_04648</name>
</gene>
<proteinExistence type="inferred from homology"/>
<dbReference type="Pfam" id="PF01476">
    <property type="entry name" value="LysM"/>
    <property type="match status" value="2"/>
</dbReference>
<keyword evidence="12" id="KW-0624">Polysaccharide degradation</keyword>
<keyword evidence="15" id="KW-1133">Transmembrane helix</keyword>
<dbReference type="GO" id="GO:0006032">
    <property type="term" value="P:chitin catabolic process"/>
    <property type="evidence" value="ECO:0007669"/>
    <property type="project" value="UniProtKB-KW"/>
</dbReference>
<comment type="subcellular location">
    <subcellularLocation>
        <location evidence="2">Secreted</location>
    </subcellularLocation>
</comment>